<dbReference type="InterPro" id="IPR008141">
    <property type="entry name" value="Ala_DH"/>
</dbReference>
<keyword evidence="10" id="KW-1185">Reference proteome</keyword>
<gene>
    <name evidence="9" type="ORF">SAMN04489714_1877</name>
</gene>
<comment type="pathway">
    <text evidence="1 6">Amino-acid degradation; L-alanine degradation via dehydrogenase pathway; NH(3) and pyruvate from L-alanine: step 1/1.</text>
</comment>
<dbReference type="Gene3D" id="3.40.50.720">
    <property type="entry name" value="NAD(P)-binding Rossmann-like Domain"/>
    <property type="match status" value="2"/>
</dbReference>
<keyword evidence="5 6" id="KW-0520">NAD</keyword>
<evidence type="ECO:0000259" key="7">
    <source>
        <dbReference type="SMART" id="SM01002"/>
    </source>
</evidence>
<evidence type="ECO:0000313" key="10">
    <source>
        <dbReference type="Proteomes" id="UP000198976"/>
    </source>
</evidence>
<evidence type="ECO:0000256" key="4">
    <source>
        <dbReference type="ARBA" id="ARBA00023002"/>
    </source>
</evidence>
<sequence length="372" mass="38991">MRVGIPTEAKNNEFRVSMTPSGVSALVHGGHEVLVQAGAGVGSAISDEDYAAVGATIVDGADEVWAQSDMIVKVKEPIESEYGHIREGQIVFTYLHLAADKPGTDALLGAKAVGIAYETVRLPDGRLPLLIPMSEIAGRLAPQVGSYFLQKPHGGKGVLMGGVTGVEDAHVLVIGGGTAGINAAAGAVGLGADVTVVDNNIDKLRQITNHWEGRVCTRYSTPLEISRLIKKSDVVVGSVLIPGSKAPKLVTNEMVASMQPGSVLVDIAIDQGGCFEDSHPTTHEEPTFRVHDTTFYCVTNMPGTVPVSSTQALTNATLPYIHAIADKGWKKALADDVALRQGLNTFDGKITFPGVAEAFDMECASAEEIVGA</sequence>
<evidence type="ECO:0000256" key="3">
    <source>
        <dbReference type="ARBA" id="ARBA00012897"/>
    </source>
</evidence>
<comment type="function">
    <text evidence="6">Catalyzes the reversible reductive amination of pyruvate to L-alanine.</text>
</comment>
<evidence type="ECO:0000256" key="1">
    <source>
        <dbReference type="ARBA" id="ARBA00005206"/>
    </source>
</evidence>
<dbReference type="PROSITE" id="PS00837">
    <property type="entry name" value="ALADH_PNT_2"/>
    <property type="match status" value="1"/>
</dbReference>
<dbReference type="EMBL" id="LT629792">
    <property type="protein sequence ID" value="SDU05356.1"/>
    <property type="molecule type" value="Genomic_DNA"/>
</dbReference>
<name>A0ABY0VBB2_9ACTO</name>
<feature type="domain" description="Alanine dehydrogenase/pyridine nucleotide transhydrogenase N-terminal" evidence="8">
    <location>
        <begin position="4"/>
        <end position="137"/>
    </location>
</feature>
<dbReference type="PANTHER" id="PTHR42795:SF1">
    <property type="entry name" value="ALANINE DEHYDROGENASE"/>
    <property type="match status" value="1"/>
</dbReference>
<dbReference type="InterPro" id="IPR007886">
    <property type="entry name" value="AlaDH/PNT_N"/>
</dbReference>
<dbReference type="CDD" id="cd05305">
    <property type="entry name" value="L-AlaDH"/>
    <property type="match status" value="1"/>
</dbReference>
<feature type="domain" description="Alanine dehydrogenase/pyridine nucleotide transhydrogenase NAD(H)-binding" evidence="7">
    <location>
        <begin position="149"/>
        <end position="297"/>
    </location>
</feature>
<evidence type="ECO:0000313" key="9">
    <source>
        <dbReference type="EMBL" id="SDU05356.1"/>
    </source>
</evidence>
<dbReference type="Pfam" id="PF01262">
    <property type="entry name" value="AlaDh_PNT_C"/>
    <property type="match status" value="1"/>
</dbReference>
<evidence type="ECO:0000256" key="5">
    <source>
        <dbReference type="ARBA" id="ARBA00023027"/>
    </source>
</evidence>
<organism evidence="9 10">
    <name type="scientific">Schaalia radingae</name>
    <dbReference type="NCBI Taxonomy" id="131110"/>
    <lineage>
        <taxon>Bacteria</taxon>
        <taxon>Bacillati</taxon>
        <taxon>Actinomycetota</taxon>
        <taxon>Actinomycetes</taxon>
        <taxon>Actinomycetales</taxon>
        <taxon>Actinomycetaceae</taxon>
        <taxon>Schaalia</taxon>
    </lineage>
</organism>
<comment type="catalytic activity">
    <reaction evidence="6">
        <text>L-alanine + NAD(+) + H2O = pyruvate + NH4(+) + NADH + H(+)</text>
        <dbReference type="Rhea" id="RHEA:18405"/>
        <dbReference type="ChEBI" id="CHEBI:15361"/>
        <dbReference type="ChEBI" id="CHEBI:15377"/>
        <dbReference type="ChEBI" id="CHEBI:15378"/>
        <dbReference type="ChEBI" id="CHEBI:28938"/>
        <dbReference type="ChEBI" id="CHEBI:57540"/>
        <dbReference type="ChEBI" id="CHEBI:57945"/>
        <dbReference type="ChEBI" id="CHEBI:57972"/>
        <dbReference type="EC" id="1.4.1.1"/>
    </reaction>
</comment>
<dbReference type="Proteomes" id="UP000198976">
    <property type="component" value="Chromosome I"/>
</dbReference>
<dbReference type="PIRSF" id="PIRSF000183">
    <property type="entry name" value="Alanine_dh"/>
    <property type="match status" value="1"/>
</dbReference>
<accession>A0ABY0VBB2</accession>
<dbReference type="NCBIfam" id="TIGR00518">
    <property type="entry name" value="alaDH"/>
    <property type="match status" value="1"/>
</dbReference>
<reference evidence="9 10" key="1">
    <citation type="submission" date="2016-10" db="EMBL/GenBank/DDBJ databases">
        <authorList>
            <person name="Varghese N."/>
            <person name="Submissions S."/>
        </authorList>
    </citation>
    <scope>NUCLEOTIDE SEQUENCE [LARGE SCALE GENOMIC DNA]</scope>
    <source>
        <strain evidence="9 10">DSM 9169</strain>
    </source>
</reference>
<evidence type="ECO:0000256" key="6">
    <source>
        <dbReference type="PIRNR" id="PIRNR000183"/>
    </source>
</evidence>
<dbReference type="SMART" id="SM01002">
    <property type="entry name" value="AlaDh_PNT_C"/>
    <property type="match status" value="1"/>
</dbReference>
<protein>
    <recommendedName>
        <fullName evidence="3 6">Alanine dehydrogenase</fullName>
        <ecNumber evidence="3 6">1.4.1.1</ecNumber>
    </recommendedName>
</protein>
<dbReference type="RefSeq" id="WP_058237360.1">
    <property type="nucleotide sequence ID" value="NZ_LT629792.1"/>
</dbReference>
<dbReference type="SUPFAM" id="SSF51735">
    <property type="entry name" value="NAD(P)-binding Rossmann-fold domains"/>
    <property type="match status" value="1"/>
</dbReference>
<dbReference type="InterPro" id="IPR007698">
    <property type="entry name" value="AlaDH/PNT_NAD(H)-bd"/>
</dbReference>
<evidence type="ECO:0000259" key="8">
    <source>
        <dbReference type="SMART" id="SM01003"/>
    </source>
</evidence>
<dbReference type="EC" id="1.4.1.1" evidence="3 6"/>
<dbReference type="PANTHER" id="PTHR42795">
    <property type="entry name" value="ALANINE DEHYDROGENASE"/>
    <property type="match status" value="1"/>
</dbReference>
<proteinExistence type="inferred from homology"/>
<dbReference type="SMART" id="SM01003">
    <property type="entry name" value="AlaDh_PNT_N"/>
    <property type="match status" value="1"/>
</dbReference>
<keyword evidence="4 6" id="KW-0560">Oxidoreductase</keyword>
<dbReference type="InterPro" id="IPR036291">
    <property type="entry name" value="NAD(P)-bd_dom_sf"/>
</dbReference>
<dbReference type="Pfam" id="PF05222">
    <property type="entry name" value="AlaDh_PNT_N"/>
    <property type="match status" value="1"/>
</dbReference>
<dbReference type="SUPFAM" id="SSF52283">
    <property type="entry name" value="Formate/glycerate dehydrogenase catalytic domain-like"/>
    <property type="match status" value="1"/>
</dbReference>
<evidence type="ECO:0000256" key="2">
    <source>
        <dbReference type="ARBA" id="ARBA00005689"/>
    </source>
</evidence>
<dbReference type="InterPro" id="IPR008143">
    <property type="entry name" value="Ala_DH/PNT_CS2"/>
</dbReference>
<comment type="similarity">
    <text evidence="2 6">Belongs to the AlaDH/PNT family.</text>
</comment>